<dbReference type="GO" id="GO:0003676">
    <property type="term" value="F:nucleic acid binding"/>
    <property type="evidence" value="ECO:0007669"/>
    <property type="project" value="InterPro"/>
</dbReference>
<evidence type="ECO:0000313" key="3">
    <source>
        <dbReference type="EMBL" id="MCG2632946.1"/>
    </source>
</evidence>
<dbReference type="Pfam" id="PF22483">
    <property type="entry name" value="Mu-transpos_C_2"/>
    <property type="match status" value="1"/>
</dbReference>
<dbReference type="InterPro" id="IPR054353">
    <property type="entry name" value="IstA-like_C"/>
</dbReference>
<comment type="similarity">
    <text evidence="1">Belongs to the transposase IS21/IS408/IS1162 family.</text>
</comment>
<evidence type="ECO:0000313" key="4">
    <source>
        <dbReference type="EMBL" id="MCG2673148.1"/>
    </source>
</evidence>
<evidence type="ECO:0000313" key="5">
    <source>
        <dbReference type="Proteomes" id="UP001139012"/>
    </source>
</evidence>
<dbReference type="SUPFAM" id="SSF46689">
    <property type="entry name" value="Homeodomain-like"/>
    <property type="match status" value="1"/>
</dbReference>
<name>A0A9X1RHQ5_9BRAD</name>
<dbReference type="SUPFAM" id="SSF53098">
    <property type="entry name" value="Ribonuclease H-like"/>
    <property type="match status" value="1"/>
</dbReference>
<dbReference type="Proteomes" id="UP001139054">
    <property type="component" value="Unassembled WGS sequence"/>
</dbReference>
<dbReference type="PANTHER" id="PTHR35004">
    <property type="entry name" value="TRANSPOSASE RV3428C-RELATED"/>
    <property type="match status" value="1"/>
</dbReference>
<proteinExistence type="inferred from homology"/>
<accession>A0A9X1RHQ5</accession>
<dbReference type="InterPro" id="IPR036397">
    <property type="entry name" value="RNaseH_sf"/>
</dbReference>
<evidence type="ECO:0000256" key="1">
    <source>
        <dbReference type="ARBA" id="ARBA00009277"/>
    </source>
</evidence>
<keyword evidence="5" id="KW-1185">Reference proteome</keyword>
<dbReference type="InterPro" id="IPR009057">
    <property type="entry name" value="Homeodomain-like_sf"/>
</dbReference>
<dbReference type="NCBIfam" id="NF033546">
    <property type="entry name" value="transpos_IS21"/>
    <property type="match status" value="1"/>
</dbReference>
<organism evidence="3 6">
    <name type="scientific">Bradyrhizobium zhengyangense</name>
    <dbReference type="NCBI Taxonomy" id="2911009"/>
    <lineage>
        <taxon>Bacteria</taxon>
        <taxon>Pseudomonadati</taxon>
        <taxon>Pseudomonadota</taxon>
        <taxon>Alphaproteobacteria</taxon>
        <taxon>Hyphomicrobiales</taxon>
        <taxon>Nitrobacteraceae</taxon>
        <taxon>Bradyrhizobium</taxon>
    </lineage>
</organism>
<dbReference type="Pfam" id="PF00665">
    <property type="entry name" value="rve"/>
    <property type="match status" value="1"/>
</dbReference>
<dbReference type="EMBL" id="JAKLUA010000035">
    <property type="protein sequence ID" value="MCG2673148.1"/>
    <property type="molecule type" value="Genomic_DNA"/>
</dbReference>
<dbReference type="InterPro" id="IPR001584">
    <property type="entry name" value="Integrase_cat-core"/>
</dbReference>
<evidence type="ECO:0000259" key="2">
    <source>
        <dbReference type="PROSITE" id="PS50994"/>
    </source>
</evidence>
<protein>
    <submittedName>
        <fullName evidence="3">IS21 family transposase</fullName>
    </submittedName>
</protein>
<dbReference type="InterPro" id="IPR012337">
    <property type="entry name" value="RNaseH-like_sf"/>
</dbReference>
<dbReference type="Proteomes" id="UP001139012">
    <property type="component" value="Unassembled WGS sequence"/>
</dbReference>
<feature type="domain" description="Integrase catalytic" evidence="2">
    <location>
        <begin position="131"/>
        <end position="307"/>
    </location>
</feature>
<dbReference type="AlphaFoldDB" id="A0A9X1RHQ5"/>
<dbReference type="Gene3D" id="3.30.420.10">
    <property type="entry name" value="Ribonuclease H-like superfamily/Ribonuclease H"/>
    <property type="match status" value="1"/>
</dbReference>
<sequence length="432" mass="48600">MQRLSSGPLRFKDPRREAMLEPDEVSAILRLNELGWGSKRIARELGISRNTVKDYVAAGGWTPYRQPQRKKALDGQETWLKERLRQHHGNADVIRQELAAEKGIIVSLRTVERAVQRYRQELAAEARATVRFETPPGKQLQIDFGERLVEIGGSKVRAYLFVATLGYSRRHHVRAFRNERQESWFDGLESSFVKFGGVPEEVLFDNARALVVEHDAAMRTVVFNDKLTAFAKHWGFRPRACAPYRARTKGKTENGVGYVKRNAVAGRTFPSWEAFEAHLEAWTREIADLRQHGTTGEAPIERFRRAEAHALKPIAGRPPFQAARELIRRVQADCAVEIDGNAYSVPWRLIGETVRATIADGVVRIHHGIHEVAAHPICVGRRRRVVDPKHFEGLTGFKPSRAGELALSPVAPPSPTLLRPLGEYEAIVGGGF</sequence>
<dbReference type="RefSeq" id="WP_164934316.1">
    <property type="nucleotide sequence ID" value="NZ_JAKLTY010000054.1"/>
</dbReference>
<dbReference type="PANTHER" id="PTHR35004:SF7">
    <property type="entry name" value="INTEGRASE PROTEIN"/>
    <property type="match status" value="1"/>
</dbReference>
<comment type="caution">
    <text evidence="3">The sequence shown here is derived from an EMBL/GenBank/DDBJ whole genome shotgun (WGS) entry which is preliminary data.</text>
</comment>
<reference evidence="3" key="1">
    <citation type="submission" date="2022-01" db="EMBL/GenBank/DDBJ databases">
        <title>Genome sequnece data of strain Bradyrhizobium sp. nov.</title>
        <authorList>
            <person name="Zhang J."/>
        </authorList>
    </citation>
    <scope>NUCLEOTIDE SEQUENCE</scope>
    <source>
        <strain evidence="4">WYCCWR 12774</strain>
        <strain evidence="3">WYCCWR 13023</strain>
    </source>
</reference>
<evidence type="ECO:0000313" key="6">
    <source>
        <dbReference type="Proteomes" id="UP001139054"/>
    </source>
</evidence>
<dbReference type="GO" id="GO:0015074">
    <property type="term" value="P:DNA integration"/>
    <property type="evidence" value="ECO:0007669"/>
    <property type="project" value="InterPro"/>
</dbReference>
<gene>
    <name evidence="3" type="primary">istA</name>
    <name evidence="4" type="ORF">L6637_40285</name>
    <name evidence="3" type="ORF">L6654_40925</name>
</gene>
<dbReference type="EMBL" id="JAKLTY010000054">
    <property type="protein sequence ID" value="MCG2632946.1"/>
    <property type="molecule type" value="Genomic_DNA"/>
</dbReference>
<dbReference type="PROSITE" id="PS50994">
    <property type="entry name" value="INTEGRASE"/>
    <property type="match status" value="1"/>
</dbReference>